<comment type="caution">
    <text evidence="10">The sequence shown here is derived from an EMBL/GenBank/DDBJ whole genome shotgun (WGS) entry which is preliminary data.</text>
</comment>
<dbReference type="GO" id="GO:0015288">
    <property type="term" value="F:porin activity"/>
    <property type="evidence" value="ECO:0007669"/>
    <property type="project" value="TreeGrafter"/>
</dbReference>
<evidence type="ECO:0000313" key="11">
    <source>
        <dbReference type="Proteomes" id="UP001289135"/>
    </source>
</evidence>
<dbReference type="AlphaFoldDB" id="A0AAE4VJY1"/>
<keyword evidence="5 9" id="KW-0812">Transmembrane</keyword>
<comment type="subcellular location">
    <subcellularLocation>
        <location evidence="1">Cell outer membrane</location>
    </subcellularLocation>
</comment>
<comment type="similarity">
    <text evidence="2">Belongs to the outer membrane factor (OMF) (TC 1.B.17) family.</text>
</comment>
<evidence type="ECO:0000256" key="3">
    <source>
        <dbReference type="ARBA" id="ARBA00022448"/>
    </source>
</evidence>
<dbReference type="Gene3D" id="1.20.1600.10">
    <property type="entry name" value="Outer membrane efflux proteins (OEP)"/>
    <property type="match status" value="1"/>
</dbReference>
<keyword evidence="11" id="KW-1185">Reference proteome</keyword>
<keyword evidence="4" id="KW-1134">Transmembrane beta strand</keyword>
<dbReference type="Proteomes" id="UP001289135">
    <property type="component" value="Unassembled WGS sequence"/>
</dbReference>
<evidence type="ECO:0000256" key="4">
    <source>
        <dbReference type="ARBA" id="ARBA00022452"/>
    </source>
</evidence>
<evidence type="ECO:0000313" key="10">
    <source>
        <dbReference type="EMBL" id="MDZ5761142.1"/>
    </source>
</evidence>
<evidence type="ECO:0000256" key="8">
    <source>
        <dbReference type="SAM" id="Coils"/>
    </source>
</evidence>
<reference evidence="10" key="1">
    <citation type="submission" date="2023-02" db="EMBL/GenBank/DDBJ databases">
        <title>Host association and intracellularity evolved multiple times independently in the Rickettsiales.</title>
        <authorList>
            <person name="Castelli M."/>
            <person name="Nardi T."/>
            <person name="Gammuto L."/>
            <person name="Bellinzona G."/>
            <person name="Sabaneyeva E."/>
            <person name="Potekhin A."/>
            <person name="Serra V."/>
            <person name="Petroni G."/>
            <person name="Sassera D."/>
        </authorList>
    </citation>
    <scope>NUCLEOTIDE SEQUENCE</scope>
    <source>
        <strain evidence="10">USBL-36I1</strain>
    </source>
</reference>
<protein>
    <submittedName>
        <fullName evidence="10">Outer membrane protein TolC</fullName>
    </submittedName>
</protein>
<evidence type="ECO:0000256" key="7">
    <source>
        <dbReference type="ARBA" id="ARBA00023237"/>
    </source>
</evidence>
<proteinExistence type="inferred from homology"/>
<dbReference type="RefSeq" id="WP_322498563.1">
    <property type="nucleotide sequence ID" value="NZ_JARGYU010000001.1"/>
</dbReference>
<evidence type="ECO:0000256" key="9">
    <source>
        <dbReference type="SAM" id="Phobius"/>
    </source>
</evidence>
<dbReference type="PANTHER" id="PTHR30026">
    <property type="entry name" value="OUTER MEMBRANE PROTEIN TOLC"/>
    <property type="match status" value="1"/>
</dbReference>
<feature type="coiled-coil region" evidence="8">
    <location>
        <begin position="202"/>
        <end position="229"/>
    </location>
</feature>
<name>A0AAE4VJY1_9RICK</name>
<dbReference type="GO" id="GO:0009279">
    <property type="term" value="C:cell outer membrane"/>
    <property type="evidence" value="ECO:0007669"/>
    <property type="project" value="UniProtKB-SubCell"/>
</dbReference>
<evidence type="ECO:0000256" key="6">
    <source>
        <dbReference type="ARBA" id="ARBA00023136"/>
    </source>
</evidence>
<dbReference type="EMBL" id="JARGYU010000001">
    <property type="protein sequence ID" value="MDZ5761142.1"/>
    <property type="molecule type" value="Genomic_DNA"/>
</dbReference>
<keyword evidence="6 9" id="KW-0472">Membrane</keyword>
<evidence type="ECO:0000256" key="1">
    <source>
        <dbReference type="ARBA" id="ARBA00004442"/>
    </source>
</evidence>
<evidence type="ECO:0000256" key="2">
    <source>
        <dbReference type="ARBA" id="ARBA00007613"/>
    </source>
</evidence>
<keyword evidence="8" id="KW-0175">Coiled coil</keyword>
<evidence type="ECO:0000256" key="5">
    <source>
        <dbReference type="ARBA" id="ARBA00022692"/>
    </source>
</evidence>
<accession>A0AAE4VJY1</accession>
<organism evidence="10 11">
    <name type="scientific">Lyticum sinuosum</name>
    <dbReference type="NCBI Taxonomy" id="1332059"/>
    <lineage>
        <taxon>Bacteria</taxon>
        <taxon>Pseudomonadati</taxon>
        <taxon>Pseudomonadota</taxon>
        <taxon>Alphaproteobacteria</taxon>
        <taxon>Rickettsiales</taxon>
        <taxon>Lyticum</taxon>
    </lineage>
</organism>
<dbReference type="GO" id="GO:0015562">
    <property type="term" value="F:efflux transmembrane transporter activity"/>
    <property type="evidence" value="ECO:0007669"/>
    <property type="project" value="InterPro"/>
</dbReference>
<sequence length="451" mass="52126">MKTLLFINNRLFLYKFLIYSILLLIIYQKYVFAQQDTNILINVEKAIELALDNSDIIKSSQENVKTGQAIKQANISKFLPNVYLTHNREELYNSSYINNNNYYRIDKINLFKGGSLHYEQNIFNSLSDIYNLKSAQANLDSLKARFKNDKASLIANTINVYQNVIYSRLKLDLSNNQNFLLKKNLHNIEIKWKYGLANTTDLEEAKAQLSMSEAEIATSEEEKNNSEELFKQIVGINPPNNMKKIILTKEFSNFDEINQIEKITLKKNKTLIHLQKLYEKSVNDVKAQFGNLGPKVDLYAVANRKNDVIAQNIYGGTRIGIKVNIPIFHGGIEYANIKLTKSQRESIKFQLNNERKKILSKIRYYFWSINTSKIKINAYKADIVARNSQNKALKSEYEAGIKTMIDVIKGEVDLFNSKIRLLQEENIFIELVVGFHYLIGDLEEIKKISNN</sequence>
<gene>
    <name evidence="10" type="ORF">Lyticum_00309</name>
</gene>
<keyword evidence="7" id="KW-0998">Cell outer membrane</keyword>
<dbReference type="GO" id="GO:1990281">
    <property type="term" value="C:efflux pump complex"/>
    <property type="evidence" value="ECO:0007669"/>
    <property type="project" value="TreeGrafter"/>
</dbReference>
<dbReference type="SUPFAM" id="SSF56954">
    <property type="entry name" value="Outer membrane efflux proteins (OEP)"/>
    <property type="match status" value="1"/>
</dbReference>
<dbReference type="PANTHER" id="PTHR30026:SF20">
    <property type="entry name" value="OUTER MEMBRANE PROTEIN TOLC"/>
    <property type="match status" value="1"/>
</dbReference>
<feature type="transmembrane region" description="Helical" evidence="9">
    <location>
        <begin position="12"/>
        <end position="32"/>
    </location>
</feature>
<dbReference type="InterPro" id="IPR003423">
    <property type="entry name" value="OMP_efflux"/>
</dbReference>
<dbReference type="InterPro" id="IPR051906">
    <property type="entry name" value="TolC-like"/>
</dbReference>
<keyword evidence="9" id="KW-1133">Transmembrane helix</keyword>
<keyword evidence="3" id="KW-0813">Transport</keyword>
<dbReference type="Pfam" id="PF02321">
    <property type="entry name" value="OEP"/>
    <property type="match status" value="1"/>
</dbReference>